<accession>A0A0L0DRX7</accession>
<dbReference type="GeneID" id="25568517"/>
<dbReference type="RefSeq" id="XP_013753441.1">
    <property type="nucleotide sequence ID" value="XM_013897987.1"/>
</dbReference>
<evidence type="ECO:0000313" key="3">
    <source>
        <dbReference type="Proteomes" id="UP000054408"/>
    </source>
</evidence>
<feature type="region of interest" description="Disordered" evidence="1">
    <location>
        <begin position="172"/>
        <end position="191"/>
    </location>
</feature>
<proteinExistence type="predicted"/>
<sequence>MYRFCAYHTVFDSESNPQSMDLNDAFAATTDTNRPIFTKVFGDTTTWQTKVGTITFSFVFDPKANYEKSAIMASAWSDPVEEFKKELQRHLLSDEDFAPMASEQEVVWEYIKANVPAELLVKHVASIDEYMTMLEARAKKEYHELVAFTDALKTRAFDFAVQVAIDAYPVPKEKRRGSGRKSPAVEENGGPRGVCILHVQHELRDESEAASRGGPSAMTLAPPSAAAGDETSSPRLRERSLSNASQESADFASTNLGASLELGDAVALRTAKKFPRDAADFFAQVEAWLQATIKKRTQELVEAASMSSTLYN</sequence>
<dbReference type="AlphaFoldDB" id="A0A0L0DRX7"/>
<protein>
    <submittedName>
        <fullName evidence="2">Uncharacterized protein</fullName>
    </submittedName>
</protein>
<dbReference type="EMBL" id="GL349493">
    <property type="protein sequence ID" value="KNC54997.1"/>
    <property type="molecule type" value="Genomic_DNA"/>
</dbReference>
<name>A0A0L0DRX7_THETB</name>
<dbReference type="Proteomes" id="UP000054408">
    <property type="component" value="Unassembled WGS sequence"/>
</dbReference>
<feature type="region of interest" description="Disordered" evidence="1">
    <location>
        <begin position="205"/>
        <end position="248"/>
    </location>
</feature>
<gene>
    <name evidence="2" type="ORF">AMSG_10245</name>
</gene>
<evidence type="ECO:0000256" key="1">
    <source>
        <dbReference type="SAM" id="MobiDB-lite"/>
    </source>
</evidence>
<keyword evidence="3" id="KW-1185">Reference proteome</keyword>
<reference evidence="2 3" key="1">
    <citation type="submission" date="2010-05" db="EMBL/GenBank/DDBJ databases">
        <title>The Genome Sequence of Thecamonas trahens ATCC 50062.</title>
        <authorList>
            <consortium name="The Broad Institute Genome Sequencing Platform"/>
            <person name="Russ C."/>
            <person name="Cuomo C."/>
            <person name="Shea T."/>
            <person name="Young S.K."/>
            <person name="Zeng Q."/>
            <person name="Koehrsen M."/>
            <person name="Haas B."/>
            <person name="Borodovsky M."/>
            <person name="Guigo R."/>
            <person name="Alvarado L."/>
            <person name="Berlin A."/>
            <person name="Bochicchio J."/>
            <person name="Borenstein D."/>
            <person name="Chapman S."/>
            <person name="Chen Z."/>
            <person name="Freedman E."/>
            <person name="Gellesch M."/>
            <person name="Goldberg J."/>
            <person name="Griggs A."/>
            <person name="Gujja S."/>
            <person name="Heilman E."/>
            <person name="Heiman D."/>
            <person name="Hepburn T."/>
            <person name="Howarth C."/>
            <person name="Jen D."/>
            <person name="Larson L."/>
            <person name="Mehta T."/>
            <person name="Park D."/>
            <person name="Pearson M."/>
            <person name="Roberts A."/>
            <person name="Saif S."/>
            <person name="Shenoy N."/>
            <person name="Sisk P."/>
            <person name="Stolte C."/>
            <person name="Sykes S."/>
            <person name="Thomson T."/>
            <person name="Walk T."/>
            <person name="White J."/>
            <person name="Yandava C."/>
            <person name="Burger G."/>
            <person name="Gray M.W."/>
            <person name="Holland P.W.H."/>
            <person name="King N."/>
            <person name="Lang F.B.F."/>
            <person name="Roger A.J."/>
            <person name="Ruiz-Trillo I."/>
            <person name="Lander E."/>
            <person name="Nusbaum C."/>
        </authorList>
    </citation>
    <scope>NUCLEOTIDE SEQUENCE [LARGE SCALE GENOMIC DNA]</scope>
    <source>
        <strain evidence="2 3">ATCC 50062</strain>
    </source>
</reference>
<dbReference type="OMA" id="SIDEYMT"/>
<evidence type="ECO:0000313" key="2">
    <source>
        <dbReference type="EMBL" id="KNC54997.1"/>
    </source>
</evidence>
<organism evidence="2 3">
    <name type="scientific">Thecamonas trahens ATCC 50062</name>
    <dbReference type="NCBI Taxonomy" id="461836"/>
    <lineage>
        <taxon>Eukaryota</taxon>
        <taxon>Apusozoa</taxon>
        <taxon>Apusomonadida</taxon>
        <taxon>Apusomonadidae</taxon>
        <taxon>Thecamonas</taxon>
    </lineage>
</organism>